<dbReference type="SUPFAM" id="SSF46785">
    <property type="entry name" value="Winged helix' DNA-binding domain"/>
    <property type="match status" value="1"/>
</dbReference>
<gene>
    <name evidence="5" type="ORF">GGQ86_004396</name>
</gene>
<keyword evidence="6" id="KW-1185">Reference proteome</keyword>
<evidence type="ECO:0000313" key="5">
    <source>
        <dbReference type="EMBL" id="MDR6335898.1"/>
    </source>
</evidence>
<evidence type="ECO:0000256" key="1">
    <source>
        <dbReference type="ARBA" id="ARBA00023015"/>
    </source>
</evidence>
<dbReference type="InterPro" id="IPR036388">
    <property type="entry name" value="WH-like_DNA-bd_sf"/>
</dbReference>
<dbReference type="PROSITE" id="PS51118">
    <property type="entry name" value="HTH_HXLR"/>
    <property type="match status" value="1"/>
</dbReference>
<comment type="caution">
    <text evidence="5">The sequence shown here is derived from an EMBL/GenBank/DDBJ whole genome shotgun (WGS) entry which is preliminary data.</text>
</comment>
<organism evidence="5 6">
    <name type="scientific">Xanthobacter flavus</name>
    <dbReference type="NCBI Taxonomy" id="281"/>
    <lineage>
        <taxon>Bacteria</taxon>
        <taxon>Pseudomonadati</taxon>
        <taxon>Pseudomonadota</taxon>
        <taxon>Alphaproteobacteria</taxon>
        <taxon>Hyphomicrobiales</taxon>
        <taxon>Xanthobacteraceae</taxon>
        <taxon>Xanthobacter</taxon>
    </lineage>
</organism>
<reference evidence="5 6" key="1">
    <citation type="submission" date="2023-07" db="EMBL/GenBank/DDBJ databases">
        <title>Genomic Encyclopedia of Type Strains, Phase IV (KMG-IV): sequencing the most valuable type-strain genomes for metagenomic binning, comparative biology and taxonomic classification.</title>
        <authorList>
            <person name="Goeker M."/>
        </authorList>
    </citation>
    <scope>NUCLEOTIDE SEQUENCE [LARGE SCALE GENOMIC DNA]</scope>
    <source>
        <strain evidence="5 6">DSM 338</strain>
    </source>
</reference>
<evidence type="ECO:0000313" key="6">
    <source>
        <dbReference type="Proteomes" id="UP001245370"/>
    </source>
</evidence>
<dbReference type="RefSeq" id="WP_169123705.1">
    <property type="nucleotide sequence ID" value="NZ_BSDO01000007.1"/>
</dbReference>
<keyword evidence="2 5" id="KW-0238">DNA-binding</keyword>
<dbReference type="PANTHER" id="PTHR33204">
    <property type="entry name" value="TRANSCRIPTIONAL REGULATOR, MARR FAMILY"/>
    <property type="match status" value="1"/>
</dbReference>
<dbReference type="GeneID" id="95764835"/>
<feature type="domain" description="HTH hxlR-type" evidence="4">
    <location>
        <begin position="15"/>
        <end position="115"/>
    </location>
</feature>
<name>A0ABU1KMP4_XANFL</name>
<sequence length="120" mass="13182">MNSQDKIEPQADKACMAEPLLKFFAQEWMAHVVAALSRHGTLRFGQLRRSLPGPISARVLSARLKALEAGGYVTRREIEGRVRQVEYRLTDSGRAIDLLLSQAETALYLEGTAGALASGR</sequence>
<dbReference type="Proteomes" id="UP001245370">
    <property type="component" value="Unassembled WGS sequence"/>
</dbReference>
<evidence type="ECO:0000256" key="2">
    <source>
        <dbReference type="ARBA" id="ARBA00023125"/>
    </source>
</evidence>
<dbReference type="EMBL" id="JAVDPY010000009">
    <property type="protein sequence ID" value="MDR6335898.1"/>
    <property type="molecule type" value="Genomic_DNA"/>
</dbReference>
<keyword evidence="1" id="KW-0805">Transcription regulation</keyword>
<evidence type="ECO:0000259" key="4">
    <source>
        <dbReference type="PROSITE" id="PS51118"/>
    </source>
</evidence>
<keyword evidence="3" id="KW-0804">Transcription</keyword>
<accession>A0ABU1KMP4</accession>
<dbReference type="GO" id="GO:0003677">
    <property type="term" value="F:DNA binding"/>
    <property type="evidence" value="ECO:0007669"/>
    <property type="project" value="UniProtKB-KW"/>
</dbReference>
<evidence type="ECO:0000256" key="3">
    <source>
        <dbReference type="ARBA" id="ARBA00023163"/>
    </source>
</evidence>
<dbReference type="InterPro" id="IPR036390">
    <property type="entry name" value="WH_DNA-bd_sf"/>
</dbReference>
<dbReference type="Pfam" id="PF01638">
    <property type="entry name" value="HxlR"/>
    <property type="match status" value="1"/>
</dbReference>
<proteinExistence type="predicted"/>
<dbReference type="Gene3D" id="1.10.10.10">
    <property type="entry name" value="Winged helix-like DNA-binding domain superfamily/Winged helix DNA-binding domain"/>
    <property type="match status" value="1"/>
</dbReference>
<protein>
    <submittedName>
        <fullName evidence="5">DNA-binding HxlR family transcriptional regulator</fullName>
    </submittedName>
</protein>
<dbReference type="InterPro" id="IPR002577">
    <property type="entry name" value="HTH_HxlR"/>
</dbReference>